<dbReference type="Gene3D" id="1.20.1640.10">
    <property type="entry name" value="Multidrug efflux transporter AcrB transmembrane domain"/>
    <property type="match status" value="1"/>
</dbReference>
<dbReference type="InterPro" id="IPR055344">
    <property type="entry name" value="SecD_SecF_C_bact"/>
</dbReference>
<dbReference type="InterPro" id="IPR022813">
    <property type="entry name" value="SecD/SecF_arch_bac"/>
</dbReference>
<dbReference type="Pfam" id="PF02355">
    <property type="entry name" value="SecD_SecF_C"/>
    <property type="match status" value="1"/>
</dbReference>
<dbReference type="PANTHER" id="PTHR30081:SF1">
    <property type="entry name" value="PROTEIN TRANSLOCASE SUBUNIT SECD"/>
    <property type="match status" value="1"/>
</dbReference>
<dbReference type="GO" id="GO:0015031">
    <property type="term" value="P:protein transport"/>
    <property type="evidence" value="ECO:0007669"/>
    <property type="project" value="UniProtKB-KW"/>
</dbReference>
<evidence type="ECO:0000313" key="11">
    <source>
        <dbReference type="EMBL" id="GAG58798.1"/>
    </source>
</evidence>
<keyword evidence="2" id="KW-0813">Transport</keyword>
<evidence type="ECO:0000256" key="3">
    <source>
        <dbReference type="ARBA" id="ARBA00022475"/>
    </source>
</evidence>
<evidence type="ECO:0000256" key="4">
    <source>
        <dbReference type="ARBA" id="ARBA00022692"/>
    </source>
</evidence>
<dbReference type="GO" id="GO:0022857">
    <property type="term" value="F:transmembrane transporter activity"/>
    <property type="evidence" value="ECO:0007669"/>
    <property type="project" value="InterPro"/>
</dbReference>
<feature type="transmembrane region" description="Helical" evidence="9">
    <location>
        <begin position="90"/>
        <end position="110"/>
    </location>
</feature>
<keyword evidence="8 9" id="KW-0472">Membrane</keyword>
<feature type="transmembrane region" description="Helical" evidence="9">
    <location>
        <begin position="195"/>
        <end position="218"/>
    </location>
</feature>
<proteinExistence type="predicted"/>
<feature type="transmembrane region" description="Helical" evidence="9">
    <location>
        <begin position="170"/>
        <end position="189"/>
    </location>
</feature>
<evidence type="ECO:0000256" key="2">
    <source>
        <dbReference type="ARBA" id="ARBA00022448"/>
    </source>
</evidence>
<organism evidence="11">
    <name type="scientific">marine sediment metagenome</name>
    <dbReference type="NCBI Taxonomy" id="412755"/>
    <lineage>
        <taxon>unclassified sequences</taxon>
        <taxon>metagenomes</taxon>
        <taxon>ecological metagenomes</taxon>
    </lineage>
</organism>
<evidence type="ECO:0000256" key="7">
    <source>
        <dbReference type="ARBA" id="ARBA00023010"/>
    </source>
</evidence>
<gene>
    <name evidence="11" type="ORF">S01H4_03667</name>
</gene>
<reference evidence="11" key="1">
    <citation type="journal article" date="2014" name="Front. Microbiol.">
        <title>High frequency of phylogenetically diverse reductive dehalogenase-homologous genes in deep subseafloor sedimentary metagenomes.</title>
        <authorList>
            <person name="Kawai M."/>
            <person name="Futagami T."/>
            <person name="Toyoda A."/>
            <person name="Takaki Y."/>
            <person name="Nishi S."/>
            <person name="Hori S."/>
            <person name="Arai W."/>
            <person name="Tsubouchi T."/>
            <person name="Morono Y."/>
            <person name="Uchiyama I."/>
            <person name="Ito T."/>
            <person name="Fujiyama A."/>
            <person name="Inagaki F."/>
            <person name="Takami H."/>
        </authorList>
    </citation>
    <scope>NUCLEOTIDE SEQUENCE</scope>
    <source>
        <strain evidence="11">Expedition CK06-06</strain>
    </source>
</reference>
<evidence type="ECO:0000259" key="10">
    <source>
        <dbReference type="Pfam" id="PF02355"/>
    </source>
</evidence>
<dbReference type="NCBIfam" id="TIGR00916">
    <property type="entry name" value="2A0604s01"/>
    <property type="match status" value="1"/>
</dbReference>
<protein>
    <recommendedName>
        <fullName evidence="10">Protein export membrane protein SecD/SecF C-terminal domain-containing protein</fullName>
    </recommendedName>
</protein>
<keyword evidence="5" id="KW-0653">Protein transport</keyword>
<sequence>MGDEGIPIAPIVRGVITDRGQIEGLSFGEATELSRLLNAGRIPVPLTPIYEQTVSPILGSDFIRMSVTAGLIGLILVLLFMMIYYRLPGVLASGALIFYVSVVLAIFKLIPVTLSLAGIGGFVLSIGMAVDANILIFERMKEELRLGRTLGAAIEAGFNRAWPAIRDSNITTFIVCGILYWLGSSIIASTPVMGFALTLFLGVAISMFTAVVVTRTFLRIFAGTRLGQKTSLFRVYSGKGND</sequence>
<feature type="transmembrane region" description="Helical" evidence="9">
    <location>
        <begin position="116"/>
        <end position="137"/>
    </location>
</feature>
<dbReference type="PRINTS" id="PR00702">
    <property type="entry name" value="ACRIFLAVINRP"/>
</dbReference>
<keyword evidence="7" id="KW-0811">Translocation</keyword>
<keyword evidence="6 9" id="KW-1133">Transmembrane helix</keyword>
<feature type="domain" description="Protein export membrane protein SecD/SecF C-terminal" evidence="10">
    <location>
        <begin position="51"/>
        <end position="218"/>
    </location>
</feature>
<dbReference type="EMBL" id="BART01000918">
    <property type="protein sequence ID" value="GAG58798.1"/>
    <property type="molecule type" value="Genomic_DNA"/>
</dbReference>
<evidence type="ECO:0000256" key="9">
    <source>
        <dbReference type="SAM" id="Phobius"/>
    </source>
</evidence>
<dbReference type="InterPro" id="IPR001036">
    <property type="entry name" value="Acrflvin-R"/>
</dbReference>
<keyword evidence="4 9" id="KW-0812">Transmembrane</keyword>
<comment type="caution">
    <text evidence="11">The sequence shown here is derived from an EMBL/GenBank/DDBJ whole genome shotgun (WGS) entry which is preliminary data.</text>
</comment>
<feature type="transmembrane region" description="Helical" evidence="9">
    <location>
        <begin position="62"/>
        <end position="83"/>
    </location>
</feature>
<evidence type="ECO:0000256" key="5">
    <source>
        <dbReference type="ARBA" id="ARBA00022927"/>
    </source>
</evidence>
<dbReference type="PANTHER" id="PTHR30081">
    <property type="entry name" value="PROTEIN-EXPORT MEMBRANE PROTEIN SEC"/>
    <property type="match status" value="1"/>
</dbReference>
<accession>X0ZEP3</accession>
<evidence type="ECO:0000256" key="8">
    <source>
        <dbReference type="ARBA" id="ARBA00023136"/>
    </source>
</evidence>
<dbReference type="InterPro" id="IPR048634">
    <property type="entry name" value="SecD_SecF_C"/>
</dbReference>
<dbReference type="GO" id="GO:0005886">
    <property type="term" value="C:plasma membrane"/>
    <property type="evidence" value="ECO:0007669"/>
    <property type="project" value="UniProtKB-SubCell"/>
</dbReference>
<name>X0ZEP3_9ZZZZ</name>
<evidence type="ECO:0000256" key="1">
    <source>
        <dbReference type="ARBA" id="ARBA00004651"/>
    </source>
</evidence>
<comment type="subcellular location">
    <subcellularLocation>
        <location evidence="1">Cell membrane</location>
        <topology evidence="1">Multi-pass membrane protein</topology>
    </subcellularLocation>
</comment>
<dbReference type="AlphaFoldDB" id="X0ZEP3"/>
<keyword evidence="3" id="KW-1003">Cell membrane</keyword>
<evidence type="ECO:0000256" key="6">
    <source>
        <dbReference type="ARBA" id="ARBA00022989"/>
    </source>
</evidence>
<dbReference type="SUPFAM" id="SSF82866">
    <property type="entry name" value="Multidrug efflux transporter AcrB transmembrane domain"/>
    <property type="match status" value="1"/>
</dbReference>